<evidence type="ECO:0000259" key="7">
    <source>
        <dbReference type="Pfam" id="PF02057"/>
    </source>
</evidence>
<dbReference type="GO" id="GO:0005764">
    <property type="term" value="C:lysosome"/>
    <property type="evidence" value="ECO:0007669"/>
    <property type="project" value="TreeGrafter"/>
</dbReference>
<dbReference type="AlphaFoldDB" id="A0AA35SUM8"/>
<comment type="caution">
    <text evidence="8">The sequence shown here is derived from an EMBL/GenBank/DDBJ whole genome shotgun (WGS) entry which is preliminary data.</text>
</comment>
<comment type="similarity">
    <text evidence="1">Belongs to the glycosyl hydrolase 59 family.</text>
</comment>
<evidence type="ECO:0000256" key="2">
    <source>
        <dbReference type="ARBA" id="ARBA00012657"/>
    </source>
</evidence>
<protein>
    <recommendedName>
        <fullName evidence="2">galactosylceramidase</fullName>
        <ecNumber evidence="2">3.2.1.46</ecNumber>
    </recommendedName>
    <alternativeName>
        <fullName evidence="5">Galactosylceramidase</fullName>
    </alternativeName>
</protein>
<evidence type="ECO:0000313" key="8">
    <source>
        <dbReference type="EMBL" id="CAI8035632.1"/>
    </source>
</evidence>
<evidence type="ECO:0000313" key="9">
    <source>
        <dbReference type="Proteomes" id="UP001174909"/>
    </source>
</evidence>
<feature type="signal peptide" evidence="6">
    <location>
        <begin position="1"/>
        <end position="21"/>
    </location>
</feature>
<dbReference type="InterPro" id="IPR013785">
    <property type="entry name" value="Aldolase_TIM"/>
</dbReference>
<keyword evidence="4" id="KW-0442">Lipid degradation</keyword>
<organism evidence="8 9">
    <name type="scientific">Geodia barretti</name>
    <name type="common">Barrett's horny sponge</name>
    <dbReference type="NCBI Taxonomy" id="519541"/>
    <lineage>
        <taxon>Eukaryota</taxon>
        <taxon>Metazoa</taxon>
        <taxon>Porifera</taxon>
        <taxon>Demospongiae</taxon>
        <taxon>Heteroscleromorpha</taxon>
        <taxon>Tetractinellida</taxon>
        <taxon>Astrophorina</taxon>
        <taxon>Geodiidae</taxon>
        <taxon>Geodia</taxon>
    </lineage>
</organism>
<dbReference type="PRINTS" id="PR00850">
    <property type="entry name" value="GLHYDRLASE59"/>
</dbReference>
<dbReference type="Gene3D" id="3.20.20.70">
    <property type="entry name" value="Aldolase class I"/>
    <property type="match status" value="1"/>
</dbReference>
<feature type="chain" id="PRO_5041303283" description="galactosylceramidase" evidence="6">
    <location>
        <begin position="22"/>
        <end position="239"/>
    </location>
</feature>
<dbReference type="Proteomes" id="UP001174909">
    <property type="component" value="Unassembled WGS sequence"/>
</dbReference>
<dbReference type="GO" id="GO:0006683">
    <property type="term" value="P:galactosylceramide catabolic process"/>
    <property type="evidence" value="ECO:0007669"/>
    <property type="project" value="InterPro"/>
</dbReference>
<name>A0AA35SUM8_GEOBA</name>
<dbReference type="SUPFAM" id="SSF51445">
    <property type="entry name" value="(Trans)glycosidases"/>
    <property type="match status" value="1"/>
</dbReference>
<keyword evidence="3" id="KW-0746">Sphingolipid metabolism</keyword>
<evidence type="ECO:0000256" key="5">
    <source>
        <dbReference type="ARBA" id="ARBA00033098"/>
    </source>
</evidence>
<feature type="domain" description="Glycosyl hydrolase family 59 catalytic" evidence="7">
    <location>
        <begin position="37"/>
        <end position="75"/>
    </location>
</feature>
<dbReference type="InterPro" id="IPR049161">
    <property type="entry name" value="GH59_cat"/>
</dbReference>
<feature type="domain" description="Glycosyl hydrolase family 59 catalytic" evidence="7">
    <location>
        <begin position="86"/>
        <end position="232"/>
    </location>
</feature>
<dbReference type="GO" id="GO:0016020">
    <property type="term" value="C:membrane"/>
    <property type="evidence" value="ECO:0007669"/>
    <property type="project" value="GOC"/>
</dbReference>
<dbReference type="EMBL" id="CASHTH010002813">
    <property type="protein sequence ID" value="CAI8035632.1"/>
    <property type="molecule type" value="Genomic_DNA"/>
</dbReference>
<dbReference type="Gene3D" id="3.20.20.80">
    <property type="entry name" value="Glycosidases"/>
    <property type="match status" value="1"/>
</dbReference>
<dbReference type="InterPro" id="IPR001286">
    <property type="entry name" value="Glyco_hydro_59"/>
</dbReference>
<keyword evidence="4" id="KW-0443">Lipid metabolism</keyword>
<dbReference type="PANTHER" id="PTHR15172">
    <property type="entry name" value="GALACTOCEREBROSIDASE"/>
    <property type="match status" value="1"/>
</dbReference>
<evidence type="ECO:0000256" key="4">
    <source>
        <dbReference type="ARBA" id="ARBA00022963"/>
    </source>
</evidence>
<dbReference type="Pfam" id="PF02057">
    <property type="entry name" value="Glyco_hydro_59"/>
    <property type="match status" value="2"/>
</dbReference>
<proteinExistence type="inferred from homology"/>
<evidence type="ECO:0000256" key="3">
    <source>
        <dbReference type="ARBA" id="ARBA00022919"/>
    </source>
</evidence>
<dbReference type="InterPro" id="IPR017853">
    <property type="entry name" value="GH"/>
</dbReference>
<keyword evidence="6" id="KW-0732">Signal</keyword>
<evidence type="ECO:0000256" key="6">
    <source>
        <dbReference type="SAM" id="SignalP"/>
    </source>
</evidence>
<sequence>MDTRFVVLLVCVLSLYLCCRAQPTYVVDARVGLGRQFDGIGGLSGGGATSRLLVNYNDPYREQILDFLFKCSITAFATFFMDVVCCFQPKFGASLQILKVEIGGDAQSTDGTESSHMHAAGDLNYERGYEWWLMTEAKKRNPNIKLYGLSWAYPAWVANGGDTSNPYGFPELTAGYIVKWIQGARSQYDLDIDYVGIWNERYFNATYIKTLREVLDENGFSSVQIVAADSSFSGISTAM</sequence>
<dbReference type="PANTHER" id="PTHR15172:SF1">
    <property type="entry name" value="GALACTOCEREBROSIDASE"/>
    <property type="match status" value="1"/>
</dbReference>
<reference evidence="8" key="1">
    <citation type="submission" date="2023-03" db="EMBL/GenBank/DDBJ databases">
        <authorList>
            <person name="Steffen K."/>
            <person name="Cardenas P."/>
        </authorList>
    </citation>
    <scope>NUCLEOTIDE SEQUENCE</scope>
</reference>
<dbReference type="GO" id="GO:0004336">
    <property type="term" value="F:galactosylceramidase activity"/>
    <property type="evidence" value="ECO:0007669"/>
    <property type="project" value="UniProtKB-EC"/>
</dbReference>
<keyword evidence="9" id="KW-1185">Reference proteome</keyword>
<dbReference type="EC" id="3.2.1.46" evidence="2"/>
<gene>
    <name evidence="8" type="ORF">GBAR_LOCUS19965</name>
</gene>
<evidence type="ECO:0000256" key="1">
    <source>
        <dbReference type="ARBA" id="ARBA00005637"/>
    </source>
</evidence>
<accession>A0AA35SUM8</accession>